<evidence type="ECO:0000313" key="2">
    <source>
        <dbReference type="EMBL" id="SCZ97139.1"/>
    </source>
</evidence>
<sequence length="135" mass="15341">MNNKLQCSLWPDCFKPLFPTTGPPTKPPRSLSNGFYRALDHVPADVRDCLSNTSQLEHLVTVRARAYKIMYKLTRFGDRKAQQEFRRGNTLIFSQNTASFTDVLPIGNPNLAELDKCRPMIVKQSRIHCKRCSGG</sequence>
<evidence type="ECO:0000313" key="3">
    <source>
        <dbReference type="Proteomes" id="UP000249723"/>
    </source>
</evidence>
<dbReference type="EMBL" id="FMWP01000092">
    <property type="protein sequence ID" value="SCZ97139.1"/>
    <property type="molecule type" value="Genomic_DNA"/>
</dbReference>
<dbReference type="Proteomes" id="UP000249723">
    <property type="component" value="Unassembled WGS sequence"/>
</dbReference>
<protein>
    <submittedName>
        <fullName evidence="2">BZ3500_MvSof-1268-A1-R1_Chr4-2g07016 protein</fullName>
    </submittedName>
</protein>
<accession>A0A2X0LI38</accession>
<keyword evidence="3" id="KW-1185">Reference proteome</keyword>
<reference evidence="3" key="1">
    <citation type="submission" date="2016-10" db="EMBL/GenBank/DDBJ databases">
        <authorList>
            <person name="Jeantristanb JTB J.-T."/>
            <person name="Ricardo R."/>
        </authorList>
    </citation>
    <scope>NUCLEOTIDE SEQUENCE [LARGE SCALE GENOMIC DNA]</scope>
</reference>
<feature type="domain" description="DUF6570" evidence="1">
    <location>
        <begin position="25"/>
        <end position="111"/>
    </location>
</feature>
<dbReference type="InterPro" id="IPR046700">
    <property type="entry name" value="DUF6570"/>
</dbReference>
<organism evidence="2 3">
    <name type="scientific">Microbotryum saponariae</name>
    <dbReference type="NCBI Taxonomy" id="289078"/>
    <lineage>
        <taxon>Eukaryota</taxon>
        <taxon>Fungi</taxon>
        <taxon>Dikarya</taxon>
        <taxon>Basidiomycota</taxon>
        <taxon>Pucciniomycotina</taxon>
        <taxon>Microbotryomycetes</taxon>
        <taxon>Microbotryales</taxon>
        <taxon>Microbotryaceae</taxon>
        <taxon>Microbotryum</taxon>
    </lineage>
</organism>
<dbReference type="AlphaFoldDB" id="A0A2X0LI38"/>
<dbReference type="OrthoDB" id="432234at2759"/>
<gene>
    <name evidence="2" type="ORF">BZ3500_MVSOF-1268-A1-R1_CHR4-2G07016</name>
</gene>
<dbReference type="Pfam" id="PF20209">
    <property type="entry name" value="DUF6570"/>
    <property type="match status" value="1"/>
</dbReference>
<name>A0A2X0LI38_9BASI</name>
<proteinExistence type="predicted"/>
<evidence type="ECO:0000259" key="1">
    <source>
        <dbReference type="Pfam" id="PF20209"/>
    </source>
</evidence>